<organism evidence="2">
    <name type="scientific">Trypanosoma brucei</name>
    <dbReference type="NCBI Taxonomy" id="5691"/>
    <lineage>
        <taxon>Eukaryota</taxon>
        <taxon>Discoba</taxon>
        <taxon>Euglenozoa</taxon>
        <taxon>Kinetoplastea</taxon>
        <taxon>Metakinetoplastina</taxon>
        <taxon>Trypanosomatida</taxon>
        <taxon>Trypanosomatidae</taxon>
        <taxon>Trypanosoma</taxon>
    </lineage>
</organism>
<reference evidence="2" key="1">
    <citation type="submission" date="2016-08" db="EMBL/GenBank/DDBJ databases">
        <title>VSG repertoire of Trypanosoma brucei EATRO 1125.</title>
        <authorList>
            <person name="Cross G.A."/>
        </authorList>
    </citation>
    <scope>NUCLEOTIDE SEQUENCE</scope>
    <source>
        <strain evidence="2">EATRO 1125</strain>
    </source>
</reference>
<name>A0A1J0R870_9TRYP</name>
<dbReference type="EMBL" id="KX700107">
    <property type="protein sequence ID" value="APD74063.1"/>
    <property type="molecule type" value="Genomic_DNA"/>
</dbReference>
<feature type="compositionally biased region" description="Basic and acidic residues" evidence="1">
    <location>
        <begin position="414"/>
        <end position="429"/>
    </location>
</feature>
<sequence>MNNQRLHSLLVVFVTLQITDDRRLAKADPQSVTAVSDECDELEFVLALQRHFDSQLAALIKAPETQSKALRQLELATAKHTGTHLELAYTLLRAITSARRAAEEASKAHEGSLRQAIHEVSKRIGQLQTASTKPGTAGATYKSAGQDSKTSELADGLTNGCKVMFTGTKPAMAKCTSKAGTTDQIRQAGAELNQMENIPYSPAAQILGYRLAVTIQSKSTPTGNTKLTNKQGCGDDTTASNNGKGITGITHEAHTAKPGKRGLKSNGGCKQPSSTKVDDSFNPTNLAYAICQARAVTIPNAVDVATQKVADLTSDSVAQQVALTLLKRSAATSTDAAEKAVTDFLGPKHTQIHATFFTPLTKVDTNLKLDTETAPISIEAASSEGNFGKALAIFIATAKQPALLGSKESQTADNNKEADATEITGKKKD</sequence>
<dbReference type="VEuPathDB" id="TriTrypDB:Tb427_000535100"/>
<protein>
    <submittedName>
        <fullName evidence="2">Variant surface glycoprotein 1125.2580</fullName>
    </submittedName>
</protein>
<evidence type="ECO:0000256" key="1">
    <source>
        <dbReference type="SAM" id="MobiDB-lite"/>
    </source>
</evidence>
<feature type="region of interest" description="Disordered" evidence="1">
    <location>
        <begin position="405"/>
        <end position="429"/>
    </location>
</feature>
<dbReference type="VEuPathDB" id="TriTrypDB:Tb927.9.1110"/>
<accession>A0A1J0R870</accession>
<dbReference type="AlphaFoldDB" id="A0A1J0R870"/>
<feature type="region of interest" description="Disordered" evidence="1">
    <location>
        <begin position="125"/>
        <end position="152"/>
    </location>
</feature>
<feature type="region of interest" description="Disordered" evidence="1">
    <location>
        <begin position="223"/>
        <end position="242"/>
    </location>
</feature>
<feature type="region of interest" description="Disordered" evidence="1">
    <location>
        <begin position="254"/>
        <end position="277"/>
    </location>
</feature>
<proteinExistence type="predicted"/>
<dbReference type="VEuPathDB" id="TriTrypDB:Tb1125.5.4810"/>
<evidence type="ECO:0000313" key="2">
    <source>
        <dbReference type="EMBL" id="APD74063.1"/>
    </source>
</evidence>